<dbReference type="SUPFAM" id="SSF55874">
    <property type="entry name" value="ATPase domain of HSP90 chaperone/DNA topoisomerase II/histidine kinase"/>
    <property type="match status" value="1"/>
</dbReference>
<dbReference type="EMBL" id="QUNR01000003">
    <property type="protein sequence ID" value="REH37676.1"/>
    <property type="molecule type" value="Genomic_DNA"/>
</dbReference>
<dbReference type="GO" id="GO:0005524">
    <property type="term" value="F:ATP binding"/>
    <property type="evidence" value="ECO:0007669"/>
    <property type="project" value="UniProtKB-KW"/>
</dbReference>
<evidence type="ECO:0000256" key="5">
    <source>
        <dbReference type="ARBA" id="ARBA00022553"/>
    </source>
</evidence>
<evidence type="ECO:0000313" key="13">
    <source>
        <dbReference type="EMBL" id="REH37676.1"/>
    </source>
</evidence>
<evidence type="ECO:0000256" key="2">
    <source>
        <dbReference type="ARBA" id="ARBA00004651"/>
    </source>
</evidence>
<dbReference type="GO" id="GO:0005886">
    <property type="term" value="C:plasma membrane"/>
    <property type="evidence" value="ECO:0007669"/>
    <property type="project" value="UniProtKB-SubCell"/>
</dbReference>
<keyword evidence="14" id="KW-1185">Reference proteome</keyword>
<dbReference type="CDD" id="cd06225">
    <property type="entry name" value="HAMP"/>
    <property type="match status" value="1"/>
</dbReference>
<dbReference type="PANTHER" id="PTHR44936:SF10">
    <property type="entry name" value="SENSOR PROTEIN RSTB"/>
    <property type="match status" value="1"/>
</dbReference>
<feature type="transmembrane region" description="Helical" evidence="10">
    <location>
        <begin position="12"/>
        <end position="31"/>
    </location>
</feature>
<keyword evidence="5" id="KW-0597">Phosphoprotein</keyword>
<dbReference type="InterPro" id="IPR050980">
    <property type="entry name" value="2C_sensor_his_kinase"/>
</dbReference>
<keyword evidence="9" id="KW-0067">ATP-binding</keyword>
<evidence type="ECO:0000256" key="1">
    <source>
        <dbReference type="ARBA" id="ARBA00000085"/>
    </source>
</evidence>
<dbReference type="SMART" id="SM00387">
    <property type="entry name" value="HATPase_c"/>
    <property type="match status" value="1"/>
</dbReference>
<dbReference type="Gene3D" id="1.10.287.130">
    <property type="match status" value="1"/>
</dbReference>
<comment type="catalytic activity">
    <reaction evidence="1">
        <text>ATP + protein L-histidine = ADP + protein N-phospho-L-histidine.</text>
        <dbReference type="EC" id="2.7.13.3"/>
    </reaction>
</comment>
<reference evidence="13 14" key="1">
    <citation type="submission" date="2018-08" db="EMBL/GenBank/DDBJ databases">
        <title>Genomic Encyclopedia of Type Strains, Phase IV (KMG-IV): sequencing the most valuable type-strain genomes for metagenomic binning, comparative biology and taxonomic classification.</title>
        <authorList>
            <person name="Goeker M."/>
        </authorList>
    </citation>
    <scope>NUCLEOTIDE SEQUENCE [LARGE SCALE GENOMIC DNA]</scope>
    <source>
        <strain evidence="13 14">DSM 26022</strain>
    </source>
</reference>
<accession>A0A3E0H3P4</accession>
<dbReference type="Pfam" id="PF00512">
    <property type="entry name" value="HisKA"/>
    <property type="match status" value="1"/>
</dbReference>
<dbReference type="InterPro" id="IPR003661">
    <property type="entry name" value="HisK_dim/P_dom"/>
</dbReference>
<evidence type="ECO:0000313" key="14">
    <source>
        <dbReference type="Proteomes" id="UP000256774"/>
    </source>
</evidence>
<dbReference type="AlphaFoldDB" id="A0A3E0H3P4"/>
<dbReference type="InterPro" id="IPR004358">
    <property type="entry name" value="Sig_transdc_His_kin-like_C"/>
</dbReference>
<evidence type="ECO:0000256" key="10">
    <source>
        <dbReference type="SAM" id="Phobius"/>
    </source>
</evidence>
<organism evidence="13 14">
    <name type="scientific">Paraperlucidibaca baekdonensis</name>
    <dbReference type="NCBI Taxonomy" id="748120"/>
    <lineage>
        <taxon>Bacteria</taxon>
        <taxon>Pseudomonadati</taxon>
        <taxon>Pseudomonadota</taxon>
        <taxon>Gammaproteobacteria</taxon>
        <taxon>Moraxellales</taxon>
        <taxon>Moraxellaceae</taxon>
        <taxon>Paraperlucidibaca</taxon>
    </lineage>
</organism>
<keyword evidence="8 13" id="KW-0418">Kinase</keyword>
<protein>
    <recommendedName>
        <fullName evidence="3">histidine kinase</fullName>
        <ecNumber evidence="3">2.7.13.3</ecNumber>
    </recommendedName>
</protein>
<dbReference type="SMART" id="SM00388">
    <property type="entry name" value="HisKA"/>
    <property type="match status" value="1"/>
</dbReference>
<dbReference type="Proteomes" id="UP000256774">
    <property type="component" value="Unassembled WGS sequence"/>
</dbReference>
<keyword evidence="10" id="KW-0812">Transmembrane</keyword>
<dbReference type="Gene3D" id="1.10.8.500">
    <property type="entry name" value="HAMP domain in histidine kinase"/>
    <property type="match status" value="1"/>
</dbReference>
<feature type="domain" description="Histidine kinase" evidence="11">
    <location>
        <begin position="324"/>
        <end position="536"/>
    </location>
</feature>
<evidence type="ECO:0000256" key="4">
    <source>
        <dbReference type="ARBA" id="ARBA00022475"/>
    </source>
</evidence>
<dbReference type="PANTHER" id="PTHR44936">
    <property type="entry name" value="SENSOR PROTEIN CREC"/>
    <property type="match status" value="1"/>
</dbReference>
<dbReference type="InterPro" id="IPR003594">
    <property type="entry name" value="HATPase_dom"/>
</dbReference>
<feature type="transmembrane region" description="Helical" evidence="10">
    <location>
        <begin position="244"/>
        <end position="263"/>
    </location>
</feature>
<gene>
    <name evidence="13" type="ORF">DFR26_1455</name>
</gene>
<dbReference type="EC" id="2.7.13.3" evidence="3"/>
<dbReference type="InterPro" id="IPR036097">
    <property type="entry name" value="HisK_dim/P_sf"/>
</dbReference>
<comment type="subcellular location">
    <subcellularLocation>
        <location evidence="2">Cell membrane</location>
        <topology evidence="2">Multi-pass membrane protein</topology>
    </subcellularLocation>
</comment>
<dbReference type="InterPro" id="IPR003660">
    <property type="entry name" value="HAMP_dom"/>
</dbReference>
<evidence type="ECO:0000256" key="9">
    <source>
        <dbReference type="ARBA" id="ARBA00022840"/>
    </source>
</evidence>
<proteinExistence type="predicted"/>
<keyword evidence="6" id="KW-0808">Transferase</keyword>
<evidence type="ECO:0000256" key="6">
    <source>
        <dbReference type="ARBA" id="ARBA00022679"/>
    </source>
</evidence>
<keyword evidence="7" id="KW-0547">Nucleotide-binding</keyword>
<name>A0A3E0H3P4_9GAMM</name>
<evidence type="ECO:0000256" key="7">
    <source>
        <dbReference type="ARBA" id="ARBA00022741"/>
    </source>
</evidence>
<dbReference type="RefSeq" id="WP_116208293.1">
    <property type="nucleotide sequence ID" value="NZ_QUNR01000003.1"/>
</dbReference>
<dbReference type="OrthoDB" id="9804645at2"/>
<dbReference type="PRINTS" id="PR00344">
    <property type="entry name" value="BCTRLSENSOR"/>
</dbReference>
<feature type="domain" description="HAMP" evidence="12">
    <location>
        <begin position="270"/>
        <end position="316"/>
    </location>
</feature>
<dbReference type="CDD" id="cd00082">
    <property type="entry name" value="HisKA"/>
    <property type="match status" value="1"/>
</dbReference>
<dbReference type="InterPro" id="IPR036890">
    <property type="entry name" value="HATPase_C_sf"/>
</dbReference>
<evidence type="ECO:0000256" key="8">
    <source>
        <dbReference type="ARBA" id="ARBA00022777"/>
    </source>
</evidence>
<sequence>MLRVFRPKSIFVGIYGGILVVVVAVSLIAYLTMHWANKQRAQEYTEQMSTAVFHITAIAVARQQVDQRALWLQDASLLLDAPMRLLSALPIELSNHEQTRLAQGYTVVRSSGKGSDVYIRVPLPGKPSYLATRIAGIGEQQARAAANFYLEDLANYPDQEALRLKTLAPFVGFPMALVPLKQVRLDRDQRLRLEQDEIVVSFGELSSSGERSAMSVFAPSQSSPGQVLVLGPFSLFDPLPFQGLVLAIVLALLFITLGSYWVIHNFEVKLLALSSTVQRLREGDLMARATVDSVDEIGRLAETLNHMTSHIKRLLDSQRELTQAVSHELRTPLARLRFGMEMMAGSPDEEDRFRQLDLLDEDIDQLNQLIDEILTYANLQQSRPQLDFEALDMNALLERIARETQALGKPAKLTVVIDDGLVIQSVERYAHRVIQNLVGNALRYADHDVRVTLRRDGDSVELWVEDDGPGIPEAQRERVFEPFTRLDDSRTRSTGGYGLGLSIVSRIVHWFEGTIRVEASRQLGGARFVMRWPVKPSGRHNALT</sequence>
<evidence type="ECO:0000259" key="11">
    <source>
        <dbReference type="PROSITE" id="PS50109"/>
    </source>
</evidence>
<keyword evidence="10" id="KW-0472">Membrane</keyword>
<dbReference type="Gene3D" id="3.30.565.10">
    <property type="entry name" value="Histidine kinase-like ATPase, C-terminal domain"/>
    <property type="match status" value="1"/>
</dbReference>
<keyword evidence="4" id="KW-1003">Cell membrane</keyword>
<dbReference type="PROSITE" id="PS50109">
    <property type="entry name" value="HIS_KIN"/>
    <property type="match status" value="1"/>
</dbReference>
<dbReference type="SUPFAM" id="SSF47384">
    <property type="entry name" value="Homodimeric domain of signal transducing histidine kinase"/>
    <property type="match status" value="1"/>
</dbReference>
<dbReference type="GO" id="GO:0000155">
    <property type="term" value="F:phosphorelay sensor kinase activity"/>
    <property type="evidence" value="ECO:0007669"/>
    <property type="project" value="InterPro"/>
</dbReference>
<dbReference type="PROSITE" id="PS50885">
    <property type="entry name" value="HAMP"/>
    <property type="match status" value="1"/>
</dbReference>
<evidence type="ECO:0000259" key="12">
    <source>
        <dbReference type="PROSITE" id="PS50885"/>
    </source>
</evidence>
<comment type="caution">
    <text evidence="13">The sequence shown here is derived from an EMBL/GenBank/DDBJ whole genome shotgun (WGS) entry which is preliminary data.</text>
</comment>
<dbReference type="Pfam" id="PF00672">
    <property type="entry name" value="HAMP"/>
    <property type="match status" value="1"/>
</dbReference>
<dbReference type="InterPro" id="IPR005467">
    <property type="entry name" value="His_kinase_dom"/>
</dbReference>
<evidence type="ECO:0000256" key="3">
    <source>
        <dbReference type="ARBA" id="ARBA00012438"/>
    </source>
</evidence>
<keyword evidence="10" id="KW-1133">Transmembrane helix</keyword>
<dbReference type="SUPFAM" id="SSF158472">
    <property type="entry name" value="HAMP domain-like"/>
    <property type="match status" value="1"/>
</dbReference>
<dbReference type="SMART" id="SM00304">
    <property type="entry name" value="HAMP"/>
    <property type="match status" value="1"/>
</dbReference>
<dbReference type="Pfam" id="PF02518">
    <property type="entry name" value="HATPase_c"/>
    <property type="match status" value="1"/>
</dbReference>